<organism evidence="3 4">
    <name type="scientific">Ahrensia marina</name>
    <dbReference type="NCBI Taxonomy" id="1514904"/>
    <lineage>
        <taxon>Bacteria</taxon>
        <taxon>Pseudomonadati</taxon>
        <taxon>Pseudomonadota</taxon>
        <taxon>Alphaproteobacteria</taxon>
        <taxon>Hyphomicrobiales</taxon>
        <taxon>Ahrensiaceae</taxon>
        <taxon>Ahrensia</taxon>
    </lineage>
</organism>
<name>A0A0M9GNS0_9HYPH</name>
<sequence>MTRKKNAEVRELKPDEKVLWNRVTRTVAPMRKSAQPRSKESESFSEHMAEFMPASKRSAPLKDTELRRAKAAARSAHAKPASADKKQKITASPAPIAAHIDKPVYRKIAKGRLPIDSQVDLHDMTQDQAVHRLQIFLNQARNLGHRHVLVITGKGGSPTSEGVLRRMLPIWLNTPAFSSIVNGYQAASRGHGGDGAFYVRLRRLR</sequence>
<accession>A0A0M9GNS0</accession>
<dbReference type="PANTHER" id="PTHR35562:SF2">
    <property type="entry name" value="DNA ENDONUCLEASE SMRA-RELATED"/>
    <property type="match status" value="1"/>
</dbReference>
<proteinExistence type="predicted"/>
<dbReference type="Gene3D" id="3.30.1370.110">
    <property type="match status" value="1"/>
</dbReference>
<evidence type="ECO:0000259" key="2">
    <source>
        <dbReference type="PROSITE" id="PS50828"/>
    </source>
</evidence>
<feature type="domain" description="Smr" evidence="2">
    <location>
        <begin position="119"/>
        <end position="202"/>
    </location>
</feature>
<dbReference type="PROSITE" id="PS50828">
    <property type="entry name" value="SMR"/>
    <property type="match status" value="1"/>
</dbReference>
<dbReference type="STRING" id="1514904.SU32_05055"/>
<evidence type="ECO:0000313" key="3">
    <source>
        <dbReference type="EMBL" id="KPB02123.1"/>
    </source>
</evidence>
<dbReference type="InterPro" id="IPR002625">
    <property type="entry name" value="Smr_dom"/>
</dbReference>
<keyword evidence="4" id="KW-1185">Reference proteome</keyword>
<dbReference type="PANTHER" id="PTHR35562">
    <property type="entry name" value="DNA ENDONUCLEASE SMRA-RELATED"/>
    <property type="match status" value="1"/>
</dbReference>
<feature type="region of interest" description="Disordered" evidence="1">
    <location>
        <begin position="27"/>
        <end position="62"/>
    </location>
</feature>
<evidence type="ECO:0000256" key="1">
    <source>
        <dbReference type="SAM" id="MobiDB-lite"/>
    </source>
</evidence>
<dbReference type="Pfam" id="PF01713">
    <property type="entry name" value="Smr"/>
    <property type="match status" value="1"/>
</dbReference>
<feature type="compositionally biased region" description="Basic and acidic residues" evidence="1">
    <location>
        <begin position="37"/>
        <end position="49"/>
    </location>
</feature>
<protein>
    <recommendedName>
        <fullName evidence="2">Smr domain-containing protein</fullName>
    </recommendedName>
</protein>
<dbReference type="AlphaFoldDB" id="A0A0M9GNS0"/>
<dbReference type="PATRIC" id="fig|1514904.3.peg.3004"/>
<reference evidence="3 4" key="1">
    <citation type="submission" date="2015-01" db="EMBL/GenBank/DDBJ databases">
        <title>Ahrensia donghaiensis sp. nov., a novel dimethylsulphoniopropionate-cleavage bacterium isolated from seawater and emended descriptions of the genus Ahrensia and Ahrensia kielensis.</title>
        <authorList>
            <person name="Liu J."/>
        </authorList>
    </citation>
    <scope>NUCLEOTIDE SEQUENCE [LARGE SCALE GENOMIC DNA]</scope>
    <source>
        <strain evidence="3 4">LZD062</strain>
    </source>
</reference>
<dbReference type="InterPro" id="IPR036063">
    <property type="entry name" value="Smr_dom_sf"/>
</dbReference>
<comment type="caution">
    <text evidence="3">The sequence shown here is derived from an EMBL/GenBank/DDBJ whole genome shotgun (WGS) entry which is preliminary data.</text>
</comment>
<dbReference type="RefSeq" id="WP_053998257.1">
    <property type="nucleotide sequence ID" value="NZ_JXMU01000005.1"/>
</dbReference>
<evidence type="ECO:0000313" key="4">
    <source>
        <dbReference type="Proteomes" id="UP000038011"/>
    </source>
</evidence>
<dbReference type="SUPFAM" id="SSF160443">
    <property type="entry name" value="SMR domain-like"/>
    <property type="match status" value="1"/>
</dbReference>
<gene>
    <name evidence="3" type="ORF">SU32_05055</name>
</gene>
<dbReference type="Proteomes" id="UP000038011">
    <property type="component" value="Unassembled WGS sequence"/>
</dbReference>
<dbReference type="EMBL" id="JXMU01000005">
    <property type="protein sequence ID" value="KPB02123.1"/>
    <property type="molecule type" value="Genomic_DNA"/>
</dbReference>
<dbReference type="OrthoDB" id="7165597at2"/>